<name>A0A2G5HB53_CERBT</name>
<evidence type="ECO:0000313" key="1">
    <source>
        <dbReference type="EMBL" id="PIA89482.1"/>
    </source>
</evidence>
<evidence type="ECO:0000313" key="2">
    <source>
        <dbReference type="Proteomes" id="UP000230605"/>
    </source>
</evidence>
<sequence>MKCGNEARVRYRASSSTRIGFCAHYRWIRSAGQAKSARPVTTFLCVWEHSAIRLRGWQTGRSACSQRQSHTATSATTRAEPRYEKIFDNQRGGSQAFAQTPASTLRHGDIERATTPPCDQLCSGPLGLRFSQHKLCQ</sequence>
<dbReference type="AlphaFoldDB" id="A0A2G5HB53"/>
<reference evidence="1 2" key="1">
    <citation type="submission" date="2015-10" db="EMBL/GenBank/DDBJ databases">
        <title>The cercosporin biosynthetic gene cluster was horizontally transferred to several fungal lineages and shown to be expanded in Cercospora beticola based on microsynteny with recipient genomes.</title>
        <authorList>
            <person name="De Jonge R."/>
            <person name="Ebert M.K."/>
            <person name="Suttle J.C."/>
            <person name="Jurick Ii W.M."/>
            <person name="Secor G.A."/>
            <person name="Thomma B.P."/>
            <person name="Van De Peer Y."/>
            <person name="Bolton M.D."/>
        </authorList>
    </citation>
    <scope>NUCLEOTIDE SEQUENCE [LARGE SCALE GENOMIC DNA]</scope>
    <source>
        <strain evidence="1 2">09-40</strain>
    </source>
</reference>
<proteinExistence type="predicted"/>
<gene>
    <name evidence="1" type="ORF">CB0940_07119</name>
</gene>
<organism evidence="1 2">
    <name type="scientific">Cercospora beticola</name>
    <name type="common">Sugarbeet leaf spot fungus</name>
    <dbReference type="NCBI Taxonomy" id="122368"/>
    <lineage>
        <taxon>Eukaryota</taxon>
        <taxon>Fungi</taxon>
        <taxon>Dikarya</taxon>
        <taxon>Ascomycota</taxon>
        <taxon>Pezizomycotina</taxon>
        <taxon>Dothideomycetes</taxon>
        <taxon>Dothideomycetidae</taxon>
        <taxon>Mycosphaerellales</taxon>
        <taxon>Mycosphaerellaceae</taxon>
        <taxon>Cercospora</taxon>
    </lineage>
</organism>
<accession>A0A2G5HB53</accession>
<dbReference type="EMBL" id="LKMD01000108">
    <property type="protein sequence ID" value="PIA89482.1"/>
    <property type="molecule type" value="Genomic_DNA"/>
</dbReference>
<protein>
    <submittedName>
        <fullName evidence="1">Uncharacterized protein</fullName>
    </submittedName>
</protein>
<comment type="caution">
    <text evidence="1">The sequence shown here is derived from an EMBL/GenBank/DDBJ whole genome shotgun (WGS) entry which is preliminary data.</text>
</comment>
<dbReference type="Proteomes" id="UP000230605">
    <property type="component" value="Chromosome 5"/>
</dbReference>